<organism evidence="3 4">
    <name type="scientific">Methanobrevibacter ruminantium (strain ATCC 35063 / DSM 1093 / JCM 13430 / OCM 146 / M1)</name>
    <name type="common">Methanobacterium ruminantium</name>
    <dbReference type="NCBI Taxonomy" id="634498"/>
    <lineage>
        <taxon>Archaea</taxon>
        <taxon>Methanobacteriati</taxon>
        <taxon>Methanobacteriota</taxon>
        <taxon>Methanomada group</taxon>
        <taxon>Methanobacteria</taxon>
        <taxon>Methanobacteriales</taxon>
        <taxon>Methanobacteriaceae</taxon>
        <taxon>Methanobrevibacter</taxon>
    </lineage>
</organism>
<keyword evidence="2" id="KW-0812">Transmembrane</keyword>
<evidence type="ECO:0000313" key="3">
    <source>
        <dbReference type="EMBL" id="ADC47648.1"/>
    </source>
</evidence>
<protein>
    <submittedName>
        <fullName evidence="3">Adhesin-like protein</fullName>
    </submittedName>
</protein>
<feature type="region of interest" description="Disordered" evidence="1">
    <location>
        <begin position="373"/>
        <end position="472"/>
    </location>
</feature>
<dbReference type="STRING" id="634498.mru_1798"/>
<dbReference type="OrthoDB" id="77273at2157"/>
<evidence type="ECO:0000256" key="1">
    <source>
        <dbReference type="SAM" id="MobiDB-lite"/>
    </source>
</evidence>
<dbReference type="KEGG" id="mru:mru_1798"/>
<reference evidence="3 4" key="1">
    <citation type="journal article" date="2010" name="PLoS ONE">
        <title>The genome sequence of the rumen methanogen Methanobrevibacter ruminantium reveals new possibilities for controlling ruminant methane emissions.</title>
        <authorList>
            <person name="Leahy S.C."/>
            <person name="Kelly W.J."/>
            <person name="Altermann E."/>
            <person name="Ronimus R.S."/>
            <person name="Yeoman C.J."/>
            <person name="Pacheco D.M."/>
            <person name="Li D."/>
            <person name="Kong Z."/>
            <person name="McTavish S."/>
            <person name="Sang C."/>
            <person name="Lambie S.C."/>
            <person name="Janssen P.H."/>
            <person name="Dey D."/>
            <person name="Attwood G.T."/>
        </authorList>
    </citation>
    <scope>NUCLEOTIDE SEQUENCE [LARGE SCALE GENOMIC DNA]</scope>
    <source>
        <strain evidence="4">ATCC 35063 / DSM 1093 / JCM 13430 / OCM 146 / M1</strain>
    </source>
</reference>
<evidence type="ECO:0000256" key="2">
    <source>
        <dbReference type="SAM" id="Phobius"/>
    </source>
</evidence>
<dbReference type="GeneID" id="8771462"/>
<feature type="transmembrane region" description="Helical" evidence="2">
    <location>
        <begin position="341"/>
        <end position="362"/>
    </location>
</feature>
<sequence>MVLICPILAEEAHATTVFLTSDNVLGHDEDMQMLNDIKQQIETKSNGQITVIVDENASNPGEGTRAMNADCDIAVTIAYACAGNLVDLGSYSVQSTKKIIYVNAGSLDLTSINFLRRSYDDNWSSSSFASLQNPGQYLYDSGITLLQPGQKFYGETDNGNLDHCSSEIDGYIADEVMKQVYSNGVIRKLDSDYINRHKLDPKYLAEDSKKIVDGFGTPMADSYGSYTTQQLLYMSASYLVGYSLDVPQQFAPPENPAEYSAFTKGTYSFNEYCEMADIVVDYMNEHGKAPDSISYKGATISYYDLVYNFALLTQDDFDAAHMNFPQNADFQKYNSNILLDILPIAIIIVVIIAVAIIIRKLIKKGRRGIKRIKNRGKDNNYYRNQASGNRSRKSRGGSRDNYSRNSARYNNSRGNQSSRKSRNSGRPRNSRNSRDSRNSKNKRSTKLFHKNVDLDQYDNSRSKEPKRLNKKR</sequence>
<dbReference type="PATRIC" id="fig|634498.28.peg.1799"/>
<feature type="compositionally biased region" description="Low complexity" evidence="1">
    <location>
        <begin position="403"/>
        <end position="413"/>
    </location>
</feature>
<dbReference type="AlphaFoldDB" id="D3DZH0"/>
<dbReference type="eggNOG" id="arCOG03946">
    <property type="taxonomic scope" value="Archaea"/>
</dbReference>
<keyword evidence="2" id="KW-0472">Membrane</keyword>
<keyword evidence="4" id="KW-1185">Reference proteome</keyword>
<dbReference type="RefSeq" id="WP_012956596.1">
    <property type="nucleotide sequence ID" value="NC_013790.1"/>
</dbReference>
<gene>
    <name evidence="3" type="ordered locus">mru_1798</name>
</gene>
<evidence type="ECO:0000313" key="4">
    <source>
        <dbReference type="Proteomes" id="UP000008680"/>
    </source>
</evidence>
<feature type="compositionally biased region" description="Basic residues" evidence="1">
    <location>
        <begin position="439"/>
        <end position="449"/>
    </location>
</feature>
<name>D3DZH0_METRM</name>
<dbReference type="EMBL" id="CP001719">
    <property type="protein sequence ID" value="ADC47648.1"/>
    <property type="molecule type" value="Genomic_DNA"/>
</dbReference>
<proteinExistence type="predicted"/>
<feature type="compositionally biased region" description="Basic and acidic residues" evidence="1">
    <location>
        <begin position="450"/>
        <end position="472"/>
    </location>
</feature>
<dbReference type="HOGENOM" id="CLU_045930_0_0_2"/>
<accession>D3DZH0</accession>
<feature type="compositionally biased region" description="Basic residues" evidence="1">
    <location>
        <begin position="419"/>
        <end position="431"/>
    </location>
</feature>
<dbReference type="Proteomes" id="UP000008680">
    <property type="component" value="Chromosome"/>
</dbReference>
<keyword evidence="2" id="KW-1133">Transmembrane helix</keyword>